<accession>A0A836JP55</accession>
<evidence type="ECO:0000259" key="8">
    <source>
        <dbReference type="Pfam" id="PF01432"/>
    </source>
</evidence>
<sequence length="619" mass="72376">TKDLDVFNEWLHPIEDAYLPLETTWGIAKTLYFGNQSLMPTKCYMGIHERATRAIASKFGSTPLFRACKEALENKDIKLTHSQRRVLTKYVLEGTLNGLNLQDKEFEKYSADLSFILSKIKEYKAKYESSTAVYNMVIHNKRIVEDFPEDYLKSIAIDPRQPYMGPWKITLKPYILQPFMEYCPDRELRKAIWDADVIRCSNYQERSVQASVTLEELRSRRIEQAKRLGFKNYAEMSMETKMAGNLENLYNTLEVLRSTEFKYHLRYLLIFAKSCLFSDENKWREYFPLPTVLSGLFKHIETLFNVKIVESKKADIWHKDVWFFDIFDLNESNAAPIANFYLDPYARGTEKFRKEQASGWVSTIKSKSKVGNSTPLIAMIFNFPPPIGDKPSLLSFRDVQILFQKFGHALQHLLTTIEYSDIAGLSFVEWDAVFICDFFMENWLYEPFMLQNISEHYETKEPLPAEAIDSIKKMRSHLAGYKLCKELYLSHLDLELHSSETFWVSMMKRLWPKYFILPLEKRDVHVCNFDVIWSGNWAAAYFSKIWSEMIAADLYTAFQEIKFDESQQKELGMRFRNTFLSLGGSYPAAEVFRQFRGRDPSPQALLDNLGLTNPTKEIK</sequence>
<dbReference type="InterPro" id="IPR001567">
    <property type="entry name" value="Pept_M3A_M3B_dom"/>
</dbReference>
<keyword evidence="6 7" id="KW-0482">Metalloprotease</keyword>
<dbReference type="Pfam" id="PF01432">
    <property type="entry name" value="Peptidase_M3"/>
    <property type="match status" value="2"/>
</dbReference>
<reference evidence="9 10" key="1">
    <citation type="submission" date="2020-02" db="EMBL/GenBank/DDBJ databases">
        <title>Relaxed selection underlies rapid genomic changes in the transitions from sociality to social parasitism in ants.</title>
        <authorList>
            <person name="Bi X."/>
        </authorList>
    </citation>
    <scope>NUCLEOTIDE SEQUENCE [LARGE SCALE GENOMIC DNA]</scope>
    <source>
        <strain evidence="9">BGI-DK2014b</strain>
        <tissue evidence="9">Whole body</tissue>
    </source>
</reference>
<name>A0A836JP55_9HYME</name>
<feature type="domain" description="Peptidase M3A/M3B catalytic" evidence="8">
    <location>
        <begin position="179"/>
        <end position="268"/>
    </location>
</feature>
<evidence type="ECO:0000256" key="3">
    <source>
        <dbReference type="ARBA" id="ARBA00022723"/>
    </source>
</evidence>
<feature type="non-terminal residue" evidence="9">
    <location>
        <position position="619"/>
    </location>
</feature>
<feature type="domain" description="Peptidase M3A/M3B catalytic" evidence="8">
    <location>
        <begin position="279"/>
        <end position="610"/>
    </location>
</feature>
<evidence type="ECO:0000256" key="5">
    <source>
        <dbReference type="ARBA" id="ARBA00022833"/>
    </source>
</evidence>
<dbReference type="SUPFAM" id="SSF55486">
    <property type="entry name" value="Metalloproteases ('zincins'), catalytic domain"/>
    <property type="match status" value="1"/>
</dbReference>
<keyword evidence="4 7" id="KW-0378">Hydrolase</keyword>
<feature type="non-terminal residue" evidence="9">
    <location>
        <position position="1"/>
    </location>
</feature>
<keyword evidence="3 7" id="KW-0479">Metal-binding</keyword>
<dbReference type="EMBL" id="JAANIB010007246">
    <property type="protein sequence ID" value="KAG5326855.1"/>
    <property type="molecule type" value="Genomic_DNA"/>
</dbReference>
<dbReference type="AlphaFoldDB" id="A0A836JP55"/>
<dbReference type="InterPro" id="IPR034005">
    <property type="entry name" value="M3A_DCP"/>
</dbReference>
<organism evidence="9 10">
    <name type="scientific">Acromyrmex heyeri</name>
    <dbReference type="NCBI Taxonomy" id="230685"/>
    <lineage>
        <taxon>Eukaryota</taxon>
        <taxon>Metazoa</taxon>
        <taxon>Ecdysozoa</taxon>
        <taxon>Arthropoda</taxon>
        <taxon>Hexapoda</taxon>
        <taxon>Insecta</taxon>
        <taxon>Pterygota</taxon>
        <taxon>Neoptera</taxon>
        <taxon>Endopterygota</taxon>
        <taxon>Hymenoptera</taxon>
        <taxon>Apocrita</taxon>
        <taxon>Aculeata</taxon>
        <taxon>Formicoidea</taxon>
        <taxon>Formicidae</taxon>
        <taxon>Myrmicinae</taxon>
        <taxon>Acromyrmex</taxon>
    </lineage>
</organism>
<keyword evidence="10" id="KW-1185">Reference proteome</keyword>
<dbReference type="GO" id="GO:0046872">
    <property type="term" value="F:metal ion binding"/>
    <property type="evidence" value="ECO:0007669"/>
    <property type="project" value="UniProtKB-UniRule"/>
</dbReference>
<dbReference type="PANTHER" id="PTHR11804:SF83">
    <property type="entry name" value="LD37516P"/>
    <property type="match status" value="1"/>
</dbReference>
<dbReference type="Gene3D" id="3.40.390.10">
    <property type="entry name" value="Collagenase (Catalytic Domain)"/>
    <property type="match status" value="1"/>
</dbReference>
<dbReference type="Gene3D" id="1.10.1370.10">
    <property type="entry name" value="Neurolysin, domain 3"/>
    <property type="match status" value="2"/>
</dbReference>
<dbReference type="CDD" id="cd06456">
    <property type="entry name" value="M3A_DCP"/>
    <property type="match status" value="1"/>
</dbReference>
<comment type="similarity">
    <text evidence="1 7">Belongs to the peptidase M3 family.</text>
</comment>
<comment type="caution">
    <text evidence="9">The sequence shown here is derived from an EMBL/GenBank/DDBJ whole genome shotgun (WGS) entry which is preliminary data.</text>
</comment>
<dbReference type="InterPro" id="IPR024079">
    <property type="entry name" value="MetalloPept_cat_dom_sf"/>
</dbReference>
<evidence type="ECO:0000256" key="4">
    <source>
        <dbReference type="ARBA" id="ARBA00022801"/>
    </source>
</evidence>
<dbReference type="InterPro" id="IPR024077">
    <property type="entry name" value="Neurolysin/TOP_dom2"/>
</dbReference>
<evidence type="ECO:0000256" key="1">
    <source>
        <dbReference type="ARBA" id="ARBA00006040"/>
    </source>
</evidence>
<protein>
    <submittedName>
        <fullName evidence="9">COPDA oligopeptidase</fullName>
    </submittedName>
</protein>
<comment type="cofactor">
    <cofactor evidence="7">
        <name>Zn(2+)</name>
        <dbReference type="ChEBI" id="CHEBI:29105"/>
    </cofactor>
    <text evidence="7">Binds 1 zinc ion.</text>
</comment>
<dbReference type="GO" id="GO:0004222">
    <property type="term" value="F:metalloendopeptidase activity"/>
    <property type="evidence" value="ECO:0007669"/>
    <property type="project" value="InterPro"/>
</dbReference>
<proteinExistence type="inferred from homology"/>
<evidence type="ECO:0000256" key="7">
    <source>
        <dbReference type="RuleBase" id="RU003435"/>
    </source>
</evidence>
<evidence type="ECO:0000313" key="10">
    <source>
        <dbReference type="Proteomes" id="UP000670152"/>
    </source>
</evidence>
<dbReference type="Proteomes" id="UP000670152">
    <property type="component" value="Unassembled WGS sequence"/>
</dbReference>
<keyword evidence="2 7" id="KW-0645">Protease</keyword>
<gene>
    <name evidence="9" type="primary">Cyop</name>
    <name evidence="9" type="ORF">G6Z77_0015174</name>
</gene>
<dbReference type="InterPro" id="IPR045090">
    <property type="entry name" value="Pept_M3A_M3B"/>
</dbReference>
<dbReference type="OrthoDB" id="534666at2759"/>
<evidence type="ECO:0000256" key="6">
    <source>
        <dbReference type="ARBA" id="ARBA00023049"/>
    </source>
</evidence>
<dbReference type="GO" id="GO:0006508">
    <property type="term" value="P:proteolysis"/>
    <property type="evidence" value="ECO:0007669"/>
    <property type="project" value="UniProtKB-KW"/>
</dbReference>
<evidence type="ECO:0000256" key="2">
    <source>
        <dbReference type="ARBA" id="ARBA00022670"/>
    </source>
</evidence>
<keyword evidence="5 7" id="KW-0862">Zinc</keyword>
<evidence type="ECO:0000313" key="9">
    <source>
        <dbReference type="EMBL" id="KAG5326855.1"/>
    </source>
</evidence>
<dbReference type="PANTHER" id="PTHR11804">
    <property type="entry name" value="PROTEASE M3 THIMET OLIGOPEPTIDASE-RELATED"/>
    <property type="match status" value="1"/>
</dbReference>